<name>A0ABD1JUJ4_9TELE</name>
<feature type="domain" description="WH1" evidence="2">
    <location>
        <begin position="40"/>
        <end position="153"/>
    </location>
</feature>
<dbReference type="InterPro" id="IPR033927">
    <property type="entry name" value="WASPfam_EVH1"/>
</dbReference>
<dbReference type="EMBL" id="JBHFQA010000011">
    <property type="protein sequence ID" value="KAL2090563.1"/>
    <property type="molecule type" value="Genomic_DNA"/>
</dbReference>
<comment type="caution">
    <text evidence="3">The sequence shown here is derived from an EMBL/GenBank/DDBJ whole genome shotgun (WGS) entry which is preliminary data.</text>
</comment>
<evidence type="ECO:0000259" key="2">
    <source>
        <dbReference type="PROSITE" id="PS50229"/>
    </source>
</evidence>
<evidence type="ECO:0000313" key="4">
    <source>
        <dbReference type="Proteomes" id="UP001591681"/>
    </source>
</evidence>
<proteinExistence type="predicted"/>
<dbReference type="Gene3D" id="2.30.29.30">
    <property type="entry name" value="Pleckstrin-homology domain (PH domain)/Phosphotyrosine-binding domain (PTB)"/>
    <property type="match status" value="1"/>
</dbReference>
<dbReference type="FunFam" id="2.30.29.30:FF:000130">
    <property type="entry name" value="neural Wiskott-Aldrich syndrome protein"/>
    <property type="match status" value="1"/>
</dbReference>
<protein>
    <recommendedName>
        <fullName evidence="2">WH1 domain-containing protein</fullName>
    </recommendedName>
</protein>
<dbReference type="InterPro" id="IPR011993">
    <property type="entry name" value="PH-like_dom_sf"/>
</dbReference>
<feature type="region of interest" description="Disordered" evidence="1">
    <location>
        <begin position="284"/>
        <end position="317"/>
    </location>
</feature>
<feature type="compositionally biased region" description="Polar residues" evidence="1">
    <location>
        <begin position="308"/>
        <end position="317"/>
    </location>
</feature>
<dbReference type="SUPFAM" id="SSF50729">
    <property type="entry name" value="PH domain-like"/>
    <property type="match status" value="1"/>
</dbReference>
<dbReference type="SMART" id="SM00461">
    <property type="entry name" value="WH1"/>
    <property type="match status" value="1"/>
</dbReference>
<feature type="region of interest" description="Disordered" evidence="1">
    <location>
        <begin position="182"/>
        <end position="238"/>
    </location>
</feature>
<dbReference type="Pfam" id="PF00568">
    <property type="entry name" value="WH1"/>
    <property type="match status" value="1"/>
</dbReference>
<evidence type="ECO:0000256" key="1">
    <source>
        <dbReference type="SAM" id="MobiDB-lite"/>
    </source>
</evidence>
<reference evidence="3 4" key="1">
    <citation type="submission" date="2024-09" db="EMBL/GenBank/DDBJ databases">
        <title>A chromosome-level genome assembly of Gray's grenadier anchovy, Coilia grayii.</title>
        <authorList>
            <person name="Fu Z."/>
        </authorList>
    </citation>
    <scope>NUCLEOTIDE SEQUENCE [LARGE SCALE GENOMIC DNA]</scope>
    <source>
        <strain evidence="3">G4</strain>
        <tissue evidence="3">Muscle</tissue>
    </source>
</reference>
<dbReference type="Proteomes" id="UP001591681">
    <property type="component" value="Unassembled WGS sequence"/>
</dbReference>
<dbReference type="PROSITE" id="PS50229">
    <property type="entry name" value="WH1"/>
    <property type="match status" value="1"/>
</dbReference>
<evidence type="ECO:0000313" key="3">
    <source>
        <dbReference type="EMBL" id="KAL2090563.1"/>
    </source>
</evidence>
<gene>
    <name evidence="3" type="ORF">ACEWY4_012826</name>
</gene>
<dbReference type="InterPro" id="IPR000697">
    <property type="entry name" value="WH1/EVH1_dom"/>
</dbReference>
<dbReference type="CDD" id="cd01205">
    <property type="entry name" value="EVH1_WASP-like"/>
    <property type="match status" value="1"/>
</dbReference>
<dbReference type="AlphaFoldDB" id="A0ABD1JUJ4"/>
<accession>A0ABD1JUJ4</accession>
<sequence length="317" mass="35360">MYYFTIVFSCRVRFYVYVCTRLCWSWLEWYICMCGCEPSHIMCVFQALACAVVQLVLVSPGKKGQRLRWEVHGCGVVCLVVDRSVHSVFIRLYCLKKARLLWEQELYTPFKYSAPCPYFHIFPGDDCNVGLNFADEEEAEKFLSAVQTHIDSYTGRSQALQRTNSLDSPSGRLLWEQRERASLNSPTDFKPGPASPASLLTRGVFPLPPDFSTGKLSVKEEPTPSKSPTGPPQTLPRPRKVALPLAIRKGPLPPLPVHARLDGGREQAGSLILETTLGLPLCIPPPPPFQAPKRPGLTSAPPDGTKVRTLNSSDFPW</sequence>
<keyword evidence="4" id="KW-1185">Reference proteome</keyword>
<organism evidence="3 4">
    <name type="scientific">Coilia grayii</name>
    <name type="common">Gray's grenadier anchovy</name>
    <dbReference type="NCBI Taxonomy" id="363190"/>
    <lineage>
        <taxon>Eukaryota</taxon>
        <taxon>Metazoa</taxon>
        <taxon>Chordata</taxon>
        <taxon>Craniata</taxon>
        <taxon>Vertebrata</taxon>
        <taxon>Euteleostomi</taxon>
        <taxon>Actinopterygii</taxon>
        <taxon>Neopterygii</taxon>
        <taxon>Teleostei</taxon>
        <taxon>Clupei</taxon>
        <taxon>Clupeiformes</taxon>
        <taxon>Clupeoidei</taxon>
        <taxon>Engraulidae</taxon>
        <taxon>Coilinae</taxon>
        <taxon>Coilia</taxon>
    </lineage>
</organism>